<dbReference type="InterPro" id="IPR032675">
    <property type="entry name" value="LRR_dom_sf"/>
</dbReference>
<name>A0A9N9EDL5_9GLOM</name>
<dbReference type="SUPFAM" id="SSF52047">
    <property type="entry name" value="RNI-like"/>
    <property type="match status" value="1"/>
</dbReference>
<accession>A0A9N9EDL5</accession>
<proteinExistence type="predicted"/>
<gene>
    <name evidence="1" type="ORF">CPELLU_LOCUS10215</name>
</gene>
<dbReference type="OrthoDB" id="427001at2759"/>
<dbReference type="EMBL" id="CAJVQA010008312">
    <property type="protein sequence ID" value="CAG8669776.1"/>
    <property type="molecule type" value="Genomic_DNA"/>
</dbReference>
<evidence type="ECO:0000313" key="2">
    <source>
        <dbReference type="Proteomes" id="UP000789759"/>
    </source>
</evidence>
<dbReference type="PANTHER" id="PTHR24114:SF50">
    <property type="entry name" value="RNI-LIKE PROTEIN"/>
    <property type="match status" value="1"/>
</dbReference>
<comment type="caution">
    <text evidence="1">The sequence shown here is derived from an EMBL/GenBank/DDBJ whole genome shotgun (WGS) entry which is preliminary data.</text>
</comment>
<reference evidence="1" key="1">
    <citation type="submission" date="2021-06" db="EMBL/GenBank/DDBJ databases">
        <authorList>
            <person name="Kallberg Y."/>
            <person name="Tangrot J."/>
            <person name="Rosling A."/>
        </authorList>
    </citation>
    <scope>NUCLEOTIDE SEQUENCE</scope>
    <source>
        <strain evidence="1">FL966</strain>
    </source>
</reference>
<protein>
    <submittedName>
        <fullName evidence="1">20024_t:CDS:1</fullName>
    </submittedName>
</protein>
<dbReference type="AlphaFoldDB" id="A0A9N9EDL5"/>
<keyword evidence="2" id="KW-1185">Reference proteome</keyword>
<dbReference type="PANTHER" id="PTHR24114">
    <property type="entry name" value="LEUCINE RICH REPEAT FAMILY PROTEIN"/>
    <property type="match status" value="1"/>
</dbReference>
<dbReference type="Proteomes" id="UP000789759">
    <property type="component" value="Unassembled WGS sequence"/>
</dbReference>
<dbReference type="Gene3D" id="3.80.10.10">
    <property type="entry name" value="Ribonuclease Inhibitor"/>
    <property type="match status" value="1"/>
</dbReference>
<organism evidence="1 2">
    <name type="scientific">Cetraspora pellucida</name>
    <dbReference type="NCBI Taxonomy" id="1433469"/>
    <lineage>
        <taxon>Eukaryota</taxon>
        <taxon>Fungi</taxon>
        <taxon>Fungi incertae sedis</taxon>
        <taxon>Mucoromycota</taxon>
        <taxon>Glomeromycotina</taxon>
        <taxon>Glomeromycetes</taxon>
        <taxon>Diversisporales</taxon>
        <taxon>Gigasporaceae</taxon>
        <taxon>Cetraspora</taxon>
    </lineage>
</organism>
<sequence length="113" mass="12804">MILRTGEQIKCAHIDDIRIVETRTEVLYKNSTITFLDLSFSKFNFEDIRTLSDALCINDCITSLKLYSCGLDSKDAELLADALCKNTILCSLDVSSNYLYDEGEKATKLYKQT</sequence>
<dbReference type="InterPro" id="IPR052394">
    <property type="entry name" value="LRR-containing"/>
</dbReference>
<evidence type="ECO:0000313" key="1">
    <source>
        <dbReference type="EMBL" id="CAG8669776.1"/>
    </source>
</evidence>